<dbReference type="RefSeq" id="XP_008188719.1">
    <property type="nucleotide sequence ID" value="XM_008190497.1"/>
</dbReference>
<protein>
    <recommendedName>
        <fullName evidence="8">DDE Tnp4 domain-containing protein</fullName>
    </recommendedName>
</protein>
<comment type="subcellular location">
    <subcellularLocation>
        <location evidence="2">Nucleus</location>
    </subcellularLocation>
</comment>
<dbReference type="EnsemblMetazoa" id="XM_008190497.1">
    <property type="protein sequence ID" value="XP_008188719.1"/>
    <property type="gene ID" value="LOC103310986"/>
</dbReference>
<dbReference type="InterPro" id="IPR027806">
    <property type="entry name" value="HARBI1_dom"/>
</dbReference>
<evidence type="ECO:0000256" key="6">
    <source>
        <dbReference type="ARBA" id="ARBA00022801"/>
    </source>
</evidence>
<dbReference type="GO" id="GO:0005634">
    <property type="term" value="C:nucleus"/>
    <property type="evidence" value="ECO:0007669"/>
    <property type="project" value="UniProtKB-SubCell"/>
</dbReference>
<dbReference type="RefSeq" id="XP_008182723.1">
    <property type="nucleotide sequence ID" value="XM_008184501.1"/>
</dbReference>
<sequence length="309" mass="35238">MSFFLIIIYLYLATGLSFRSLGLTFRINDYTVGKCVSLVVDAIWNNFYQQHLPVPDHRMLVEIATGFQERWNFPHAVGCLDGKHIRILCPKKSGTMFYNYKNFFSIVLQAVADHRCRFIFVDVGGYGKQSDRGTFSASSLSTFLENCHTNLPPSSHIEGIVTDMPFVILADDAYPLKTYIMKPYSRRNLSHEEKIFNYRLSRARRCVECAFGIMTAKWRLLGKCIETNVGKSERIVKCICLLHNIVIDREGGEFSSSTLQQSLNESPLQGNRSSRMYNRASQEANTIRDTFKSYFNGVGAVPWQNGSIQ</sequence>
<keyword evidence="6" id="KW-0378">Hydrolase</keyword>
<dbReference type="KEGG" id="api:103310986"/>
<dbReference type="KEGG" id="api:103309327"/>
<evidence type="ECO:0000256" key="7">
    <source>
        <dbReference type="ARBA" id="ARBA00023242"/>
    </source>
</evidence>
<dbReference type="GO" id="GO:0046872">
    <property type="term" value="F:metal ion binding"/>
    <property type="evidence" value="ECO:0007669"/>
    <property type="project" value="UniProtKB-KW"/>
</dbReference>
<keyword evidence="10" id="KW-1185">Reference proteome</keyword>
<dbReference type="EnsemblMetazoa" id="XM_008184501.1">
    <property type="protein sequence ID" value="XP_008182723.1"/>
    <property type="gene ID" value="LOC103309327"/>
</dbReference>
<dbReference type="GeneID" id="103309327"/>
<reference evidence="10" key="1">
    <citation type="submission" date="2010-06" db="EMBL/GenBank/DDBJ databases">
        <authorList>
            <person name="Jiang H."/>
            <person name="Abraham K."/>
            <person name="Ali S."/>
            <person name="Alsbrooks S.L."/>
            <person name="Anim B.N."/>
            <person name="Anosike U.S."/>
            <person name="Attaway T."/>
            <person name="Bandaranaike D.P."/>
            <person name="Battles P.K."/>
            <person name="Bell S.N."/>
            <person name="Bell A.V."/>
            <person name="Beltran B."/>
            <person name="Bickham C."/>
            <person name="Bustamante Y."/>
            <person name="Caleb T."/>
            <person name="Canada A."/>
            <person name="Cardenas V."/>
            <person name="Carter K."/>
            <person name="Chacko J."/>
            <person name="Chandrabose M.N."/>
            <person name="Chavez D."/>
            <person name="Chavez A."/>
            <person name="Chen L."/>
            <person name="Chu H.-S."/>
            <person name="Claassen K.J."/>
            <person name="Cockrell R."/>
            <person name="Collins M."/>
            <person name="Cooper J.A."/>
            <person name="Cree A."/>
            <person name="Curry S.M."/>
            <person name="Da Y."/>
            <person name="Dao M.D."/>
            <person name="Das B."/>
            <person name="Davila M.-L."/>
            <person name="Davy-Carroll L."/>
            <person name="Denson S."/>
            <person name="Dinh H."/>
            <person name="Ebong V.E."/>
            <person name="Edwards J.R."/>
            <person name="Egan A."/>
            <person name="El-Daye J."/>
            <person name="Escobedo L."/>
            <person name="Fernandez S."/>
            <person name="Fernando P.R."/>
            <person name="Flagg N."/>
            <person name="Forbes L.D."/>
            <person name="Fowler R.G."/>
            <person name="Fu Q."/>
            <person name="Gabisi R.A."/>
            <person name="Ganer J."/>
            <person name="Garbino Pronczuk A."/>
            <person name="Garcia R.M."/>
            <person name="Garner T."/>
            <person name="Garrett T.E."/>
            <person name="Gonzalez D.A."/>
            <person name="Hamid H."/>
            <person name="Hawkins E.S."/>
            <person name="Hirani K."/>
            <person name="Hogues M.E."/>
            <person name="Hollins B."/>
            <person name="Hsiao C.-H."/>
            <person name="Jabil R."/>
            <person name="James M.L."/>
            <person name="Jhangiani S.N."/>
            <person name="Johnson B."/>
            <person name="Johnson Q."/>
            <person name="Joshi V."/>
            <person name="Kalu J.B."/>
            <person name="Kam C."/>
            <person name="Kashfia A."/>
            <person name="Keebler J."/>
            <person name="Kisamo H."/>
            <person name="Kovar C.L."/>
            <person name="Lago L.A."/>
            <person name="Lai C.-Y."/>
            <person name="Laidlaw J."/>
            <person name="Lara F."/>
            <person name="Le T.-K."/>
            <person name="Lee S.L."/>
            <person name="Legall F.H."/>
            <person name="Lemon S.J."/>
            <person name="Lewis L.R."/>
            <person name="Li B."/>
            <person name="Liu Y."/>
            <person name="Liu Y.-S."/>
            <person name="Lopez J."/>
            <person name="Lozado R.J."/>
            <person name="Lu J."/>
            <person name="Madu R.C."/>
            <person name="Maheshwari M."/>
            <person name="Maheshwari R."/>
            <person name="Malloy K."/>
            <person name="Martinez E."/>
            <person name="Mathew T."/>
            <person name="Mercado I.C."/>
            <person name="Mercado C."/>
            <person name="Meyer B."/>
            <person name="Montgomery K."/>
            <person name="Morgan M.B."/>
            <person name="Munidasa M."/>
            <person name="Nazareth L.V."/>
            <person name="Nelson J."/>
            <person name="Ng B.M."/>
            <person name="Nguyen N.B."/>
            <person name="Nguyen P.Q."/>
            <person name="Nguyen T."/>
            <person name="Obregon M."/>
            <person name="Okwuonu G.O."/>
            <person name="Onwere C.G."/>
            <person name="Orozco G."/>
            <person name="Parra A."/>
            <person name="Patel S."/>
            <person name="Patil S."/>
            <person name="Perez A."/>
            <person name="Perez Y."/>
            <person name="Pham C."/>
            <person name="Primus E.L."/>
            <person name="Pu L.-L."/>
            <person name="Puazo M."/>
            <person name="Qin X."/>
            <person name="Quiroz J.B."/>
            <person name="Reese J."/>
            <person name="Richards S."/>
            <person name="Rives C.M."/>
            <person name="Robberts R."/>
            <person name="Ruiz S.J."/>
            <person name="Ruiz M.J."/>
            <person name="Santibanez J."/>
            <person name="Schneider B.W."/>
            <person name="Sisson I."/>
            <person name="Smith M."/>
            <person name="Sodergren E."/>
            <person name="Song X.-Z."/>
            <person name="Song B.B."/>
            <person name="Summersgill H."/>
            <person name="Thelus R."/>
            <person name="Thornton R.D."/>
            <person name="Trejos Z.Y."/>
            <person name="Usmani K."/>
            <person name="Vattathil S."/>
            <person name="Villasana D."/>
            <person name="Walker D.L."/>
            <person name="Wang S."/>
            <person name="Wang K."/>
            <person name="White C.S."/>
            <person name="Williams A.C."/>
            <person name="Williamson J."/>
            <person name="Wilson K."/>
            <person name="Woghiren I.O."/>
            <person name="Woodworth J.R."/>
            <person name="Worley K.C."/>
            <person name="Wright R.A."/>
            <person name="Wu W."/>
            <person name="Young L."/>
            <person name="Zhang L."/>
            <person name="Zhang J."/>
            <person name="Zhu Y."/>
            <person name="Muzny D.M."/>
            <person name="Weinstock G."/>
            <person name="Gibbs R.A."/>
        </authorList>
    </citation>
    <scope>NUCLEOTIDE SEQUENCE [LARGE SCALE GENOMIC DNA]</scope>
    <source>
        <strain evidence="10">LSR1</strain>
    </source>
</reference>
<dbReference type="GeneID" id="103310986"/>
<reference evidence="9" key="2">
    <citation type="submission" date="2022-06" db="UniProtKB">
        <authorList>
            <consortium name="EnsemblMetazoa"/>
        </authorList>
    </citation>
    <scope>IDENTIFICATION</scope>
</reference>
<evidence type="ECO:0000256" key="3">
    <source>
        <dbReference type="ARBA" id="ARBA00006958"/>
    </source>
</evidence>
<accession>A0A8R2FCD7</accession>
<keyword evidence="7" id="KW-0539">Nucleus</keyword>
<dbReference type="Pfam" id="PF13359">
    <property type="entry name" value="DDE_Tnp_4"/>
    <property type="match status" value="1"/>
</dbReference>
<evidence type="ECO:0000256" key="2">
    <source>
        <dbReference type="ARBA" id="ARBA00004123"/>
    </source>
</evidence>
<dbReference type="AlphaFoldDB" id="A0A8R2FCD7"/>
<evidence type="ECO:0000256" key="5">
    <source>
        <dbReference type="ARBA" id="ARBA00022723"/>
    </source>
</evidence>
<comment type="cofactor">
    <cofactor evidence="1">
        <name>a divalent metal cation</name>
        <dbReference type="ChEBI" id="CHEBI:60240"/>
    </cofactor>
</comment>
<dbReference type="Proteomes" id="UP000007819">
    <property type="component" value="Unassembled WGS sequence"/>
</dbReference>
<dbReference type="PANTHER" id="PTHR22930">
    <property type="match status" value="1"/>
</dbReference>
<proteinExistence type="inferred from homology"/>
<evidence type="ECO:0000259" key="8">
    <source>
        <dbReference type="Pfam" id="PF13359"/>
    </source>
</evidence>
<comment type="similarity">
    <text evidence="3">Belongs to the HARBI1 family.</text>
</comment>
<dbReference type="OrthoDB" id="8189738at2759"/>
<dbReference type="GO" id="GO:0016787">
    <property type="term" value="F:hydrolase activity"/>
    <property type="evidence" value="ECO:0007669"/>
    <property type="project" value="UniProtKB-KW"/>
</dbReference>
<feature type="domain" description="DDE Tnp4" evidence="8">
    <location>
        <begin position="80"/>
        <end position="244"/>
    </location>
</feature>
<dbReference type="InterPro" id="IPR045249">
    <property type="entry name" value="HARBI1-like"/>
</dbReference>
<keyword evidence="5" id="KW-0479">Metal-binding</keyword>
<name>A0A8R2FCD7_ACYPI</name>
<keyword evidence="4" id="KW-0540">Nuclease</keyword>
<evidence type="ECO:0000313" key="10">
    <source>
        <dbReference type="Proteomes" id="UP000007819"/>
    </source>
</evidence>
<organism evidence="9 10">
    <name type="scientific">Acyrthosiphon pisum</name>
    <name type="common">Pea aphid</name>
    <dbReference type="NCBI Taxonomy" id="7029"/>
    <lineage>
        <taxon>Eukaryota</taxon>
        <taxon>Metazoa</taxon>
        <taxon>Ecdysozoa</taxon>
        <taxon>Arthropoda</taxon>
        <taxon>Hexapoda</taxon>
        <taxon>Insecta</taxon>
        <taxon>Pterygota</taxon>
        <taxon>Neoptera</taxon>
        <taxon>Paraneoptera</taxon>
        <taxon>Hemiptera</taxon>
        <taxon>Sternorrhyncha</taxon>
        <taxon>Aphidomorpha</taxon>
        <taxon>Aphidoidea</taxon>
        <taxon>Aphididae</taxon>
        <taxon>Macrosiphini</taxon>
        <taxon>Acyrthosiphon</taxon>
    </lineage>
</organism>
<dbReference type="GO" id="GO:0004518">
    <property type="term" value="F:nuclease activity"/>
    <property type="evidence" value="ECO:0007669"/>
    <property type="project" value="UniProtKB-KW"/>
</dbReference>
<evidence type="ECO:0000256" key="4">
    <source>
        <dbReference type="ARBA" id="ARBA00022722"/>
    </source>
</evidence>
<evidence type="ECO:0000313" key="9">
    <source>
        <dbReference type="EnsemblMetazoa" id="XP_008188719.1"/>
    </source>
</evidence>
<evidence type="ECO:0000256" key="1">
    <source>
        <dbReference type="ARBA" id="ARBA00001968"/>
    </source>
</evidence>
<dbReference type="PANTHER" id="PTHR22930:SF269">
    <property type="entry name" value="NUCLEASE HARBI1-LIKE PROTEIN"/>
    <property type="match status" value="1"/>
</dbReference>